<dbReference type="GO" id="GO:0005886">
    <property type="term" value="C:plasma membrane"/>
    <property type="evidence" value="ECO:0007669"/>
    <property type="project" value="TreeGrafter"/>
</dbReference>
<name>A0AAD5L880_9CRUS</name>
<dbReference type="InterPro" id="IPR008952">
    <property type="entry name" value="Tetraspanin_EC2_sf"/>
</dbReference>
<sequence>MGLDCCCKFLKCIVFLINILITFVGIAVLALAALALINSNGLDPTKDDYTMLFKICVTVIVMGSLLTIVGFIGCCGAAFENQCLLGTFVCLMIAALALDVAAAIVVDSHTTAIVSESEGVVKSFFSDLAANKERADLFQLSFKCCGVESYKDWIKAKLSIPVSCCKSEDNNCNSAAPSLGFLTPSDLFNEGCVSVTTTKISTILENSPTVLAIVGIIEAFAMITSLGLCCHIRKAGY</sequence>
<comment type="caution">
    <text evidence="8">The sequence shown here is derived from an EMBL/GenBank/DDBJ whole genome shotgun (WGS) entry which is preliminary data.</text>
</comment>
<keyword evidence="3 7" id="KW-0812">Transmembrane</keyword>
<evidence type="ECO:0000256" key="5">
    <source>
        <dbReference type="ARBA" id="ARBA00023136"/>
    </source>
</evidence>
<dbReference type="CDD" id="cd03127">
    <property type="entry name" value="tetraspanin_LEL"/>
    <property type="match status" value="1"/>
</dbReference>
<dbReference type="InterPro" id="IPR000301">
    <property type="entry name" value="Tetraspanin_animals"/>
</dbReference>
<dbReference type="EMBL" id="WJBH02000006">
    <property type="protein sequence ID" value="KAI9557513.1"/>
    <property type="molecule type" value="Genomic_DNA"/>
</dbReference>
<dbReference type="Pfam" id="PF00335">
    <property type="entry name" value="Tetraspanin"/>
    <property type="match status" value="1"/>
</dbReference>
<feature type="transmembrane region" description="Helical" evidence="7">
    <location>
        <begin position="12"/>
        <end position="37"/>
    </location>
</feature>
<feature type="transmembrane region" description="Helical" evidence="7">
    <location>
        <begin position="49"/>
        <end position="72"/>
    </location>
</feature>
<keyword evidence="9" id="KW-1185">Reference proteome</keyword>
<feature type="transmembrane region" description="Helical" evidence="7">
    <location>
        <begin position="210"/>
        <end position="232"/>
    </location>
</feature>
<evidence type="ECO:0000256" key="2">
    <source>
        <dbReference type="ARBA" id="ARBA00006840"/>
    </source>
</evidence>
<evidence type="ECO:0000313" key="8">
    <source>
        <dbReference type="EMBL" id="KAI9557513.1"/>
    </source>
</evidence>
<dbReference type="PRINTS" id="PR00259">
    <property type="entry name" value="TMFOUR"/>
</dbReference>
<keyword evidence="5 7" id="KW-0472">Membrane</keyword>
<organism evidence="8 9">
    <name type="scientific">Daphnia sinensis</name>
    <dbReference type="NCBI Taxonomy" id="1820382"/>
    <lineage>
        <taxon>Eukaryota</taxon>
        <taxon>Metazoa</taxon>
        <taxon>Ecdysozoa</taxon>
        <taxon>Arthropoda</taxon>
        <taxon>Crustacea</taxon>
        <taxon>Branchiopoda</taxon>
        <taxon>Diplostraca</taxon>
        <taxon>Cladocera</taxon>
        <taxon>Anomopoda</taxon>
        <taxon>Daphniidae</taxon>
        <taxon>Daphnia</taxon>
        <taxon>Daphnia similis group</taxon>
    </lineage>
</organism>
<feature type="transmembrane region" description="Helical" evidence="7">
    <location>
        <begin position="84"/>
        <end position="106"/>
    </location>
</feature>
<comment type="subcellular location">
    <subcellularLocation>
        <location evidence="1 7">Membrane</location>
        <topology evidence="1 7">Multi-pass membrane protein</topology>
    </subcellularLocation>
</comment>
<dbReference type="Proteomes" id="UP000820818">
    <property type="component" value="Linkage Group LG6"/>
</dbReference>
<accession>A0AAD5L880</accession>
<keyword evidence="6" id="KW-1015">Disulfide bond</keyword>
<dbReference type="PANTHER" id="PTHR19282:SF551">
    <property type="entry name" value="RE08073P-RELATED"/>
    <property type="match status" value="1"/>
</dbReference>
<dbReference type="PANTHER" id="PTHR19282">
    <property type="entry name" value="TETRASPANIN"/>
    <property type="match status" value="1"/>
</dbReference>
<dbReference type="Gene3D" id="1.10.1450.10">
    <property type="entry name" value="Tetraspanin"/>
    <property type="match status" value="1"/>
</dbReference>
<comment type="similarity">
    <text evidence="2 7">Belongs to the tetraspanin (TM4SF) family.</text>
</comment>
<dbReference type="PIRSF" id="PIRSF002419">
    <property type="entry name" value="Tetraspanin"/>
    <property type="match status" value="1"/>
</dbReference>
<evidence type="ECO:0000256" key="6">
    <source>
        <dbReference type="PIRSR" id="PIRSR002419-1"/>
    </source>
</evidence>
<dbReference type="AlphaFoldDB" id="A0AAD5L880"/>
<evidence type="ECO:0000256" key="4">
    <source>
        <dbReference type="ARBA" id="ARBA00022989"/>
    </source>
</evidence>
<evidence type="ECO:0000256" key="1">
    <source>
        <dbReference type="ARBA" id="ARBA00004141"/>
    </source>
</evidence>
<dbReference type="InterPro" id="IPR018499">
    <property type="entry name" value="Tetraspanin/Peripherin"/>
</dbReference>
<evidence type="ECO:0000256" key="3">
    <source>
        <dbReference type="ARBA" id="ARBA00022692"/>
    </source>
</evidence>
<dbReference type="SUPFAM" id="SSF48652">
    <property type="entry name" value="Tetraspanin"/>
    <property type="match status" value="1"/>
</dbReference>
<gene>
    <name evidence="8" type="ORF">GHT06_017341</name>
</gene>
<proteinExistence type="inferred from homology"/>
<reference evidence="8 9" key="1">
    <citation type="submission" date="2022-05" db="EMBL/GenBank/DDBJ databases">
        <title>A multi-omics perspective on studying reproductive biology in Daphnia sinensis.</title>
        <authorList>
            <person name="Jia J."/>
        </authorList>
    </citation>
    <scope>NUCLEOTIDE SEQUENCE [LARGE SCALE GENOMIC DNA]</scope>
    <source>
        <strain evidence="8 9">WSL</strain>
    </source>
</reference>
<feature type="disulfide bond" evidence="6">
    <location>
        <begin position="145"/>
        <end position="165"/>
    </location>
</feature>
<protein>
    <recommendedName>
        <fullName evidence="7">Tetraspanin</fullName>
    </recommendedName>
</protein>
<evidence type="ECO:0000313" key="9">
    <source>
        <dbReference type="Proteomes" id="UP000820818"/>
    </source>
</evidence>
<keyword evidence="4 7" id="KW-1133">Transmembrane helix</keyword>
<evidence type="ECO:0000256" key="7">
    <source>
        <dbReference type="RuleBase" id="RU361218"/>
    </source>
</evidence>